<keyword evidence="1" id="KW-0472">Membrane</keyword>
<name>A0A455T6H5_9CHLR</name>
<dbReference type="AlphaFoldDB" id="A0A455T6H5"/>
<keyword evidence="1" id="KW-0812">Transmembrane</keyword>
<accession>A0A455T6H5</accession>
<proteinExistence type="predicted"/>
<sequence>MPLLAISLSSASDSQGLRILLLALLIVAVVLLISGGVIAVWTLRSYRKAMLAGPYDPASEGNRQTPRFEGF</sequence>
<feature type="transmembrane region" description="Helical" evidence="1">
    <location>
        <begin position="20"/>
        <end position="43"/>
    </location>
</feature>
<reference evidence="2" key="1">
    <citation type="submission" date="2018-12" db="EMBL/GenBank/DDBJ databases">
        <title>Novel natural products biosynthetic potential of the class Ktedonobacteria.</title>
        <authorList>
            <person name="Zheng Y."/>
            <person name="Saitou A."/>
            <person name="Wang C.M."/>
            <person name="Toyoda A."/>
            <person name="Minakuchi Y."/>
            <person name="Sekiguchi Y."/>
            <person name="Ueda K."/>
            <person name="Takano H."/>
            <person name="Sakai Y."/>
            <person name="Yokota A."/>
            <person name="Yabe S."/>
        </authorList>
    </citation>
    <scope>NUCLEOTIDE SEQUENCE</scope>
    <source>
        <strain evidence="2">A3-2</strain>
    </source>
</reference>
<organism evidence="2">
    <name type="scientific">Thermogemmatispora argillosa</name>
    <dbReference type="NCBI Taxonomy" id="2045280"/>
    <lineage>
        <taxon>Bacteria</taxon>
        <taxon>Bacillati</taxon>
        <taxon>Chloroflexota</taxon>
        <taxon>Ktedonobacteria</taxon>
        <taxon>Thermogemmatisporales</taxon>
        <taxon>Thermogemmatisporaceae</taxon>
        <taxon>Thermogemmatispora</taxon>
    </lineage>
</organism>
<protein>
    <submittedName>
        <fullName evidence="2">Uncharacterized protein</fullName>
    </submittedName>
</protein>
<gene>
    <name evidence="2" type="ORF">KTA_33980</name>
</gene>
<evidence type="ECO:0000313" key="2">
    <source>
        <dbReference type="EMBL" id="BBH95199.1"/>
    </source>
</evidence>
<keyword evidence="1" id="KW-1133">Transmembrane helix</keyword>
<evidence type="ECO:0000256" key="1">
    <source>
        <dbReference type="SAM" id="Phobius"/>
    </source>
</evidence>
<dbReference type="EMBL" id="AP019377">
    <property type="protein sequence ID" value="BBH95199.1"/>
    <property type="molecule type" value="Genomic_DNA"/>
</dbReference>